<dbReference type="KEGG" id="vg:26793904"/>
<dbReference type="RefSeq" id="YP_009222354.1">
    <property type="nucleotide sequence ID" value="NC_029058.1"/>
</dbReference>
<protein>
    <submittedName>
        <fullName evidence="1">Uncharacterized protein</fullName>
    </submittedName>
</protein>
<dbReference type="EMBL" id="KP054477">
    <property type="protein sequence ID" value="AIZ94742.1"/>
    <property type="molecule type" value="Genomic_DNA"/>
</dbReference>
<reference evidence="2" key="1">
    <citation type="submission" date="2014-10" db="EMBL/GenBank/DDBJ databases">
        <title>Characterization of Lactobacillus fermentum phage vB_S_LfeInf.</title>
        <authorList>
            <person name="Liu M."/>
            <person name="Gill J.J."/>
            <person name="Berry J."/>
            <person name="Young R.III."/>
            <person name="Summer E.J."/>
        </authorList>
    </citation>
    <scope>NUCLEOTIDE SEQUENCE [LARGE SCALE GENOMIC DNA]</scope>
</reference>
<proteinExistence type="predicted"/>
<gene>
    <name evidence="1" type="ORF">LfeInf_116</name>
</gene>
<organism evidence="1 2">
    <name type="scientific">Lactobacillus phage LfeInf</name>
    <dbReference type="NCBI Taxonomy" id="1567484"/>
    <lineage>
        <taxon>Viruses</taxon>
        <taxon>Duplodnaviria</taxon>
        <taxon>Heunggongvirae</taxon>
        <taxon>Uroviricota</taxon>
        <taxon>Caudoviricetes</taxon>
        <taxon>Herelleviridae</taxon>
        <taxon>Hopescreekvirus</taxon>
        <taxon>Hopescreekvirus LfeInf</taxon>
    </lineage>
</organism>
<dbReference type="Proteomes" id="UP000030922">
    <property type="component" value="Segment"/>
</dbReference>
<dbReference type="GeneID" id="26793904"/>
<reference evidence="1 2" key="2">
    <citation type="journal article" date="2015" name="Biotechnol. Biofuels">
        <title>Bacteriophage application restores ethanol fermentation characteristics disrupted by Lactobacillus fermentum.</title>
        <authorList>
            <person name="Liu M."/>
            <person name="Bischoff K.M."/>
            <person name="Gill J.J."/>
            <person name="Mire-Criscione M.D."/>
            <person name="Berry J.D."/>
            <person name="Young R."/>
            <person name="Summer E.J."/>
        </authorList>
    </citation>
    <scope>NUCLEOTIDE SEQUENCE [LARGE SCALE GENOMIC DNA]</scope>
</reference>
<evidence type="ECO:0000313" key="2">
    <source>
        <dbReference type="Proteomes" id="UP000030922"/>
    </source>
</evidence>
<accession>A0A0A7NU63</accession>
<evidence type="ECO:0000313" key="1">
    <source>
        <dbReference type="EMBL" id="AIZ94742.1"/>
    </source>
</evidence>
<keyword evidence="2" id="KW-1185">Reference proteome</keyword>
<sequence>MAYSYSTIKTQQGFLKKGFQDYKLINMSINLAHTKTIHEIYRHETYWVVLGQTDDFSHLEFVTYDHEEPLTTYLNDNPSGLYQSLDGYQRWGITLVHPKFSYRPFTFNDRPYVIIRITDAGLVYNLLMAKYTYETPFVFTKVKMNKTNLYNLMDLLNLGLLGRQVSYNLATEHVLRRQRVNDDLSVARITFENPTDREGMEKYRLCLSQEDTLVNIYDYKKVIVKPYVYDLTDQDSIPGVSIELVSDHERLEIEVDG</sequence>
<name>A0A0A7NU63_9CAUD</name>